<dbReference type="PANTHER" id="PTHR42850">
    <property type="entry name" value="METALLOPHOSPHOESTERASE"/>
    <property type="match status" value="1"/>
</dbReference>
<dbReference type="EMBL" id="MJBI02000001">
    <property type="protein sequence ID" value="RAI82932.1"/>
    <property type="molecule type" value="Genomic_DNA"/>
</dbReference>
<dbReference type="GO" id="GO:0016791">
    <property type="term" value="F:phosphatase activity"/>
    <property type="evidence" value="ECO:0007669"/>
    <property type="project" value="TreeGrafter"/>
</dbReference>
<comment type="caution">
    <text evidence="3">The sequence shown here is derived from an EMBL/GenBank/DDBJ whole genome shotgun (WGS) entry which is preliminary data.</text>
</comment>
<dbReference type="SUPFAM" id="SSF56300">
    <property type="entry name" value="Metallo-dependent phosphatases"/>
    <property type="match status" value="1"/>
</dbReference>
<dbReference type="AlphaFoldDB" id="A0A2G5NRR3"/>
<dbReference type="Proteomes" id="UP000229523">
    <property type="component" value="Unassembled WGS sequence"/>
</dbReference>
<organism evidence="3 4">
    <name type="scientific">Macrococcoides goetzii</name>
    <dbReference type="NCBI Taxonomy" id="1891097"/>
    <lineage>
        <taxon>Bacteria</taxon>
        <taxon>Bacillati</taxon>
        <taxon>Bacillota</taxon>
        <taxon>Bacilli</taxon>
        <taxon>Bacillales</taxon>
        <taxon>Staphylococcaceae</taxon>
        <taxon>Macrococcoides</taxon>
    </lineage>
</organism>
<comment type="similarity">
    <text evidence="1">Belongs to the metallophosphoesterase superfamily. YfcE family.</text>
</comment>
<dbReference type="GO" id="GO:0005737">
    <property type="term" value="C:cytoplasm"/>
    <property type="evidence" value="ECO:0007669"/>
    <property type="project" value="TreeGrafter"/>
</dbReference>
<accession>A0A2G5NRR3</accession>
<evidence type="ECO:0000313" key="3">
    <source>
        <dbReference type="EMBL" id="RAI82932.1"/>
    </source>
</evidence>
<dbReference type="InterPro" id="IPR050126">
    <property type="entry name" value="Ap4A_hydrolase"/>
</dbReference>
<dbReference type="InterPro" id="IPR029052">
    <property type="entry name" value="Metallo-depent_PP-like"/>
</dbReference>
<reference evidence="3 4" key="1">
    <citation type="journal article" date="2018" name="Front. Microbiol.">
        <title>Description and Comparative Genomics of Macrococcus caseolyticus subsp. hominis subsp. nov., Macrococcus goetzii sp. nov., Macrococcus epidermidis sp. nov., and Macrococcus bohemicus sp. nov., Novel Macrococci From Human Clinical Material With Virulence Potential and Suspected Uptake of Foreign DNA by Natural Transformation.</title>
        <authorList>
            <person name="Maslanova I."/>
            <person name="Wertheimer Z."/>
            <person name="Sedlacek I."/>
            <person name="Svec P."/>
            <person name="Indrakova A."/>
            <person name="Kovarovic V."/>
            <person name="Schumann P."/>
            <person name="Sproer C."/>
            <person name="Kralova S."/>
            <person name="Sedo O."/>
            <person name="Kristofova L."/>
            <person name="Vrbovska V."/>
            <person name="Fuzik T."/>
            <person name="Petras P."/>
            <person name="Zdrahal Z."/>
            <person name="Ruzickova V."/>
            <person name="Doskar J."/>
            <person name="Pantucek R."/>
        </authorList>
    </citation>
    <scope>NUCLEOTIDE SEQUENCE [LARGE SCALE GENOMIC DNA]</scope>
    <source>
        <strain evidence="3 4">CCM 4927</strain>
    </source>
</reference>
<evidence type="ECO:0000313" key="4">
    <source>
        <dbReference type="Proteomes" id="UP000229523"/>
    </source>
</evidence>
<evidence type="ECO:0000259" key="2">
    <source>
        <dbReference type="Pfam" id="PF12850"/>
    </source>
</evidence>
<dbReference type="Gene3D" id="3.60.21.10">
    <property type="match status" value="1"/>
</dbReference>
<feature type="domain" description="Calcineurin-like phosphoesterase" evidence="2">
    <location>
        <begin position="3"/>
        <end position="204"/>
    </location>
</feature>
<proteinExistence type="inferred from homology"/>
<protein>
    <submittedName>
        <fullName evidence="3">Metallophosphoesterase</fullName>
    </submittedName>
</protein>
<dbReference type="RefSeq" id="WP_099577476.1">
    <property type="nucleotide sequence ID" value="NZ_MJBI02000001.1"/>
</dbReference>
<sequence length="289" mass="33398">MKKIGLISDIHGNTTAAREVIEDAKRNGVDEFWFLGDLFMPGPGTSDLLDLLLDSNTTTFVKGNWDGCFTSVIEEYDTINYDDPEEIFIFMLVKYVFDNLSEDQINFMFDLPMTVEKEVYGVKFHLSHNLPNKFNGGDLVVEAPSENFAKLFEHTDAKVAIYGHIHQPVMRQIGIGDERSIINPGAVSTTKGKESNYAILKVEENGNWSVEYRYIVHNHDEVLNESRIKMIPYFDLYEDTMLTHVIHTHNAEGIHQNNMKYDYAEILKEWLEDEDNKRKFDAIKLMRKE</sequence>
<dbReference type="PANTHER" id="PTHR42850:SF2">
    <property type="entry name" value="BLL5683 PROTEIN"/>
    <property type="match status" value="1"/>
</dbReference>
<dbReference type="Pfam" id="PF12850">
    <property type="entry name" value="Metallophos_2"/>
    <property type="match status" value="1"/>
</dbReference>
<dbReference type="InterPro" id="IPR011152">
    <property type="entry name" value="Pesterase_MJ0912"/>
</dbReference>
<gene>
    <name evidence="3" type="ORF">BFS35_004390</name>
</gene>
<name>A0A2G5NRR3_9STAP</name>
<evidence type="ECO:0000256" key="1">
    <source>
        <dbReference type="ARBA" id="ARBA00008950"/>
    </source>
</evidence>
<dbReference type="PIRSF" id="PIRSF000883">
    <property type="entry name" value="Pesterase_MJ0912"/>
    <property type="match status" value="1"/>
</dbReference>
<keyword evidence="4" id="KW-1185">Reference proteome</keyword>
<dbReference type="InterPro" id="IPR024654">
    <property type="entry name" value="Calcineurin-like_PHP_lpxH"/>
</dbReference>